<dbReference type="Pfam" id="PF01764">
    <property type="entry name" value="Lipase_3"/>
    <property type="match status" value="1"/>
</dbReference>
<dbReference type="Gene3D" id="3.40.50.1820">
    <property type="entry name" value="alpha/beta hydrolase"/>
    <property type="match status" value="1"/>
</dbReference>
<sequence length="391" mass="43304">MLQLSPVFSSNLAKDVYQLTKTDSLEQAVSALKAKYGDILTVADKNMITGKTGGPGIIKSKTAFGFVMLGKGKYDKHAFILFRGTQYLGDWLTNFNIGTSRSYFAQPVHDGFNTSFKSMLPKVKEFVNGLGKDIIAVHCIGHSLGGALATICAEWIKSSTSRSPYLYSFGSPRVGFHGFADKCTKNLGAERIFRAYHKTDIVPCIPFWPFVHTPNAGVDYYLPSPGAVPAAKYHDMDEYIKSVKDKTWPQLSKLKEPKNNASIERWLKKGGPVGFTMAALEWLNDALLYVLKKCLDVIKGTLCLALSSGLTLMDQLAYIFKKGIDISEKVSGWVVYLIRKIMSFLGLSKVVQAADMTTSFIRNIFHELSRRVGEFCQRTLDSVLVDGRGLS</sequence>
<protein>
    <submittedName>
        <fullName evidence="2">Lipase family protein</fullName>
    </submittedName>
</protein>
<evidence type="ECO:0000313" key="2">
    <source>
        <dbReference type="EMBL" id="TQV76388.1"/>
    </source>
</evidence>
<dbReference type="RefSeq" id="WP_142887749.1">
    <property type="nucleotide sequence ID" value="NZ_VIKR01000001.1"/>
</dbReference>
<dbReference type="PANTHER" id="PTHR45856:SF24">
    <property type="entry name" value="FUNGAL LIPASE-LIKE DOMAIN-CONTAINING PROTEIN"/>
    <property type="match status" value="1"/>
</dbReference>
<evidence type="ECO:0000259" key="1">
    <source>
        <dbReference type="Pfam" id="PF01764"/>
    </source>
</evidence>
<dbReference type="InterPro" id="IPR002921">
    <property type="entry name" value="Fungal_lipase-type"/>
</dbReference>
<reference evidence="2 3" key="1">
    <citation type="submission" date="2019-06" db="EMBL/GenBank/DDBJ databases">
        <title>Draft genome of Aliikangiella marina GYP-15.</title>
        <authorList>
            <person name="Wang G."/>
        </authorList>
    </citation>
    <scope>NUCLEOTIDE SEQUENCE [LARGE SCALE GENOMIC DNA]</scope>
    <source>
        <strain evidence="2 3">GYP-15</strain>
    </source>
</reference>
<dbReference type="CDD" id="cd00519">
    <property type="entry name" value="Lipase_3"/>
    <property type="match status" value="1"/>
</dbReference>
<gene>
    <name evidence="2" type="ORF">FLL45_00015</name>
</gene>
<dbReference type="InterPro" id="IPR029058">
    <property type="entry name" value="AB_hydrolase_fold"/>
</dbReference>
<name>A0A545TGR5_9GAMM</name>
<proteinExistence type="predicted"/>
<dbReference type="SUPFAM" id="SSF53474">
    <property type="entry name" value="alpha/beta-Hydrolases"/>
    <property type="match status" value="1"/>
</dbReference>
<dbReference type="EMBL" id="VIKR01000001">
    <property type="protein sequence ID" value="TQV76388.1"/>
    <property type="molecule type" value="Genomic_DNA"/>
</dbReference>
<dbReference type="Proteomes" id="UP000317839">
    <property type="component" value="Unassembled WGS sequence"/>
</dbReference>
<dbReference type="InterPro" id="IPR051218">
    <property type="entry name" value="Sec_MonoDiacylglyc_Lipase"/>
</dbReference>
<comment type="caution">
    <text evidence="2">The sequence shown here is derived from an EMBL/GenBank/DDBJ whole genome shotgun (WGS) entry which is preliminary data.</text>
</comment>
<dbReference type="PANTHER" id="PTHR45856">
    <property type="entry name" value="ALPHA/BETA-HYDROLASES SUPERFAMILY PROTEIN"/>
    <property type="match status" value="1"/>
</dbReference>
<dbReference type="AlphaFoldDB" id="A0A545TGR5"/>
<organism evidence="2 3">
    <name type="scientific">Aliikangiella marina</name>
    <dbReference type="NCBI Taxonomy" id="1712262"/>
    <lineage>
        <taxon>Bacteria</taxon>
        <taxon>Pseudomonadati</taxon>
        <taxon>Pseudomonadota</taxon>
        <taxon>Gammaproteobacteria</taxon>
        <taxon>Oceanospirillales</taxon>
        <taxon>Pleioneaceae</taxon>
        <taxon>Aliikangiella</taxon>
    </lineage>
</organism>
<feature type="domain" description="Fungal lipase-type" evidence="1">
    <location>
        <begin position="79"/>
        <end position="208"/>
    </location>
</feature>
<keyword evidence="3" id="KW-1185">Reference proteome</keyword>
<dbReference type="GO" id="GO:0006629">
    <property type="term" value="P:lipid metabolic process"/>
    <property type="evidence" value="ECO:0007669"/>
    <property type="project" value="InterPro"/>
</dbReference>
<accession>A0A545TGR5</accession>
<evidence type="ECO:0000313" key="3">
    <source>
        <dbReference type="Proteomes" id="UP000317839"/>
    </source>
</evidence>
<dbReference type="OrthoDB" id="5522031at2"/>